<organism evidence="2 3">
    <name type="scientific">Calidifontibacter indicus</name>
    <dbReference type="NCBI Taxonomy" id="419650"/>
    <lineage>
        <taxon>Bacteria</taxon>
        <taxon>Bacillati</taxon>
        <taxon>Actinomycetota</taxon>
        <taxon>Actinomycetes</taxon>
        <taxon>Micrococcales</taxon>
        <taxon>Dermacoccaceae</taxon>
        <taxon>Calidifontibacter</taxon>
    </lineage>
</organism>
<sequence length="421" mass="44439">MRLYGGLMISRDREFDIVLFGATGFVGELTAAHLATHAPSGTRIALAGRNEHKLQDVRADLPAAAREWDLVTADSGDPASLRAMAERTKVVITTVGPYASYGLPLVEACADAGTDYVDLTGEVLFHRDAIDGFDERANATGARIVPSCGYDSVPSDIGVFVLADAVRAAGDGELGDTTTYASLKGGVSGGTIASMMGQVDAIKADKERRKVVTDKFGLSPDRAAEPAGEWKDSAAVREDGEIGAWTAPFVMATYNTRVVRRSNALSAHSYGRSFRYREVMKTGRGINGRLTGYAVAGGLGAALGAMNVGFLRPLVKKVVPAPGTGPSEKARNEGFFKMDIRTTTTTGRKWHSVVSAQGDPGYAATCVMLGEAGLALALQRDDLPLPEGRQGGLLTPATALGMPYVERLRARGFVIEAEPLA</sequence>
<evidence type="ECO:0000313" key="2">
    <source>
        <dbReference type="EMBL" id="REF30700.1"/>
    </source>
</evidence>
<dbReference type="InterPro" id="IPR036291">
    <property type="entry name" value="NAD(P)-bd_dom_sf"/>
</dbReference>
<dbReference type="EMBL" id="QTUA01000001">
    <property type="protein sequence ID" value="REF30700.1"/>
    <property type="molecule type" value="Genomic_DNA"/>
</dbReference>
<dbReference type="GO" id="GO:0009247">
    <property type="term" value="P:glycolipid biosynthetic process"/>
    <property type="evidence" value="ECO:0007669"/>
    <property type="project" value="TreeGrafter"/>
</dbReference>
<name>A0A3D9URS5_9MICO</name>
<accession>A0A3D9URS5</accession>
<dbReference type="SUPFAM" id="SSF51735">
    <property type="entry name" value="NAD(P)-binding Rossmann-fold domains"/>
    <property type="match status" value="1"/>
</dbReference>
<dbReference type="InterPro" id="IPR005097">
    <property type="entry name" value="Sacchrp_dh_NADP-bd"/>
</dbReference>
<reference evidence="2 3" key="1">
    <citation type="submission" date="2018-08" db="EMBL/GenBank/DDBJ databases">
        <title>Sequencing the genomes of 1000 actinobacteria strains.</title>
        <authorList>
            <person name="Klenk H.-P."/>
        </authorList>
    </citation>
    <scope>NUCLEOTIDE SEQUENCE [LARGE SCALE GENOMIC DNA]</scope>
    <source>
        <strain evidence="2 3">DSM 22967</strain>
    </source>
</reference>
<dbReference type="PANTHER" id="PTHR12286">
    <property type="entry name" value="SACCHAROPINE DEHYDROGENASE-LIKE OXIDOREDUCTASE"/>
    <property type="match status" value="1"/>
</dbReference>
<proteinExistence type="predicted"/>
<dbReference type="PANTHER" id="PTHR12286:SF5">
    <property type="entry name" value="SACCHAROPINE DEHYDROGENASE-LIKE OXIDOREDUCTASE"/>
    <property type="match status" value="1"/>
</dbReference>
<dbReference type="InterPro" id="IPR051276">
    <property type="entry name" value="Saccharopine_DH-like_oxidrdct"/>
</dbReference>
<gene>
    <name evidence="2" type="ORF">DFJ65_1715</name>
</gene>
<protein>
    <submittedName>
        <fullName evidence="2">Short subunit dehydrogenase-like uncharacterized protein</fullName>
    </submittedName>
</protein>
<keyword evidence="3" id="KW-1185">Reference proteome</keyword>
<evidence type="ECO:0000259" key="1">
    <source>
        <dbReference type="Pfam" id="PF03435"/>
    </source>
</evidence>
<comment type="caution">
    <text evidence="2">The sequence shown here is derived from an EMBL/GenBank/DDBJ whole genome shotgun (WGS) entry which is preliminary data.</text>
</comment>
<evidence type="ECO:0000313" key="3">
    <source>
        <dbReference type="Proteomes" id="UP000256253"/>
    </source>
</evidence>
<feature type="domain" description="Saccharopine dehydrogenase NADP binding" evidence="1">
    <location>
        <begin position="17"/>
        <end position="142"/>
    </location>
</feature>
<dbReference type="AlphaFoldDB" id="A0A3D9URS5"/>
<dbReference type="Pfam" id="PF03435">
    <property type="entry name" value="Sacchrp_dh_NADP"/>
    <property type="match status" value="1"/>
</dbReference>
<dbReference type="Proteomes" id="UP000256253">
    <property type="component" value="Unassembled WGS sequence"/>
</dbReference>
<dbReference type="GO" id="GO:0005886">
    <property type="term" value="C:plasma membrane"/>
    <property type="evidence" value="ECO:0007669"/>
    <property type="project" value="TreeGrafter"/>
</dbReference>
<dbReference type="Gene3D" id="3.40.50.720">
    <property type="entry name" value="NAD(P)-binding Rossmann-like Domain"/>
    <property type="match status" value="1"/>
</dbReference>